<sequence length="447" mass="50481">MRIAVLGAGVAGLVAAMRLTEAGHTVDVYERWPGLGGQAATLDVGQGHLLERYYHHLFSTDRHIAALYDELGMQDELEWISSSVAYFTQGRQWPFVTPMDLLRFKPLPPLARVRLGAAVLAIQRGPGNPAPFERITARKWIERYMGRDAYRALWGPLLRGKFGERADDVAMVWLQNKFRLRRGDDAAEEKLGYPKHSWELLFNALRDKIEAGGGRVLIDRPAAKVEPGFVITPGAPHSFRKGHDPRDFETLEPERYEAVLATVPSDVFEQLAAPGLVPEAYLAKLRGIEYFTALCLLIELDRRFSPYYWTNIGDDALPFVGLIEHTNLIEPARYGGRRFLYVANYLPRGHELLDLDPETLLERYTPGLRAVNGEFERAWIKQLWLHREPAAQPIVTVGYRDKIPAMQTPTRGLVLANTTQIFPEDRGTNYAVREGNEAAEAMLGWLP</sequence>
<dbReference type="PANTHER" id="PTHR42923:SF46">
    <property type="entry name" value="AMINE OXIDASE"/>
    <property type="match status" value="1"/>
</dbReference>
<accession>A0A9X3MVX9</accession>
<proteinExistence type="predicted"/>
<gene>
    <name evidence="2" type="ORF">OM076_25520</name>
</gene>
<protein>
    <submittedName>
        <fullName evidence="2">NAD(P)/FAD-dependent oxidoreductase</fullName>
    </submittedName>
</protein>
<dbReference type="InterPro" id="IPR050464">
    <property type="entry name" value="Zeta_carotene_desat/Oxidored"/>
</dbReference>
<dbReference type="GO" id="GO:0016491">
    <property type="term" value="F:oxidoreductase activity"/>
    <property type="evidence" value="ECO:0007669"/>
    <property type="project" value="InterPro"/>
</dbReference>
<keyword evidence="3" id="KW-1185">Reference proteome</keyword>
<name>A0A9X3MVX9_9ACTN</name>
<dbReference type="PRINTS" id="PR00419">
    <property type="entry name" value="ADXRDTASE"/>
</dbReference>
<dbReference type="Proteomes" id="UP001149140">
    <property type="component" value="Unassembled WGS sequence"/>
</dbReference>
<dbReference type="PANTHER" id="PTHR42923">
    <property type="entry name" value="PROTOPORPHYRINOGEN OXIDASE"/>
    <property type="match status" value="1"/>
</dbReference>
<evidence type="ECO:0000313" key="3">
    <source>
        <dbReference type="Proteomes" id="UP001149140"/>
    </source>
</evidence>
<dbReference type="AlphaFoldDB" id="A0A9X3MVX9"/>
<dbReference type="InterPro" id="IPR036188">
    <property type="entry name" value="FAD/NAD-bd_sf"/>
</dbReference>
<organism evidence="2 3">
    <name type="scientific">Solirubrobacter ginsenosidimutans</name>
    <dbReference type="NCBI Taxonomy" id="490573"/>
    <lineage>
        <taxon>Bacteria</taxon>
        <taxon>Bacillati</taxon>
        <taxon>Actinomycetota</taxon>
        <taxon>Thermoleophilia</taxon>
        <taxon>Solirubrobacterales</taxon>
        <taxon>Solirubrobacteraceae</taxon>
        <taxon>Solirubrobacter</taxon>
    </lineage>
</organism>
<dbReference type="InterPro" id="IPR002937">
    <property type="entry name" value="Amino_oxidase"/>
</dbReference>
<dbReference type="SUPFAM" id="SSF51905">
    <property type="entry name" value="FAD/NAD(P)-binding domain"/>
    <property type="match status" value="1"/>
</dbReference>
<dbReference type="RefSeq" id="WP_270042904.1">
    <property type="nucleotide sequence ID" value="NZ_JAPDOD010000026.1"/>
</dbReference>
<dbReference type="Gene3D" id="3.50.50.60">
    <property type="entry name" value="FAD/NAD(P)-binding domain"/>
    <property type="match status" value="1"/>
</dbReference>
<comment type="caution">
    <text evidence="2">The sequence shown here is derived from an EMBL/GenBank/DDBJ whole genome shotgun (WGS) entry which is preliminary data.</text>
</comment>
<dbReference type="EMBL" id="JAPDOD010000026">
    <property type="protein sequence ID" value="MDA0163659.1"/>
    <property type="molecule type" value="Genomic_DNA"/>
</dbReference>
<evidence type="ECO:0000313" key="2">
    <source>
        <dbReference type="EMBL" id="MDA0163659.1"/>
    </source>
</evidence>
<dbReference type="NCBIfam" id="NF005560">
    <property type="entry name" value="PRK07233.1"/>
    <property type="match status" value="1"/>
</dbReference>
<dbReference type="Pfam" id="PF01593">
    <property type="entry name" value="Amino_oxidase"/>
    <property type="match status" value="1"/>
</dbReference>
<feature type="domain" description="Amine oxidase" evidence="1">
    <location>
        <begin position="10"/>
        <end position="443"/>
    </location>
</feature>
<evidence type="ECO:0000259" key="1">
    <source>
        <dbReference type="Pfam" id="PF01593"/>
    </source>
</evidence>
<reference evidence="2" key="1">
    <citation type="submission" date="2022-10" db="EMBL/GenBank/DDBJ databases">
        <title>The WGS of Solirubrobacter ginsenosidimutans DSM 21036.</title>
        <authorList>
            <person name="Jiang Z."/>
        </authorList>
    </citation>
    <scope>NUCLEOTIDE SEQUENCE</scope>
    <source>
        <strain evidence="2">DSM 21036</strain>
    </source>
</reference>